<evidence type="ECO:0000313" key="3">
    <source>
        <dbReference type="EMBL" id="CAE2234656.1"/>
    </source>
</evidence>
<keyword evidence="1" id="KW-1133">Transmembrane helix</keyword>
<accession>A0A6U1WY48</accession>
<evidence type="ECO:0000313" key="2">
    <source>
        <dbReference type="EMBL" id="CAE2234655.1"/>
    </source>
</evidence>
<keyword evidence="1" id="KW-0812">Transmembrane</keyword>
<evidence type="ECO:0000256" key="1">
    <source>
        <dbReference type="SAM" id="Phobius"/>
    </source>
</evidence>
<dbReference type="AlphaFoldDB" id="A0A6U1WY48"/>
<keyword evidence="1" id="KW-0472">Membrane</keyword>
<protein>
    <submittedName>
        <fullName evidence="2">Uncharacterized protein</fullName>
    </submittedName>
</protein>
<proteinExistence type="predicted"/>
<organism evidence="2">
    <name type="scientific">Vannella robusta</name>
    <dbReference type="NCBI Taxonomy" id="1487602"/>
    <lineage>
        <taxon>Eukaryota</taxon>
        <taxon>Amoebozoa</taxon>
        <taxon>Discosea</taxon>
        <taxon>Flabellinia</taxon>
        <taxon>Vannellidae</taxon>
        <taxon>Vannella</taxon>
    </lineage>
</organism>
<dbReference type="EMBL" id="HBKP01021154">
    <property type="protein sequence ID" value="CAE2234655.1"/>
    <property type="molecule type" value="Transcribed_RNA"/>
</dbReference>
<feature type="transmembrane region" description="Helical" evidence="1">
    <location>
        <begin position="6"/>
        <end position="24"/>
    </location>
</feature>
<dbReference type="EMBL" id="HBKP01021155">
    <property type="protein sequence ID" value="CAE2234656.1"/>
    <property type="molecule type" value="Transcribed_RNA"/>
</dbReference>
<name>A0A6U1WY48_9EUKA</name>
<gene>
    <name evidence="2" type="ORF">VSP0166_LOCUS14871</name>
    <name evidence="3" type="ORF">VSP0166_LOCUS14872</name>
</gene>
<sequence length="209" mass="23815">MALVGYLIKACNILCVCICFVVFFKVGNPTSEKTIDFPSGFSINTAADAPKDRMHVRTRDGRFASIQRRSPYSTWDIYTLDDENGLTLATTIKSRSFFSWGEKWTISDGMVGSVYSIEQQVIWSFIAARNIYTIYKDGVEIGTLEKFHETKPSIEVSDFLGVCAIASKSLLFYETWRINYVRECELQPQILAMFTGAKHIEELRAEQRN</sequence>
<reference evidence="2" key="1">
    <citation type="submission" date="2021-01" db="EMBL/GenBank/DDBJ databases">
        <authorList>
            <person name="Corre E."/>
            <person name="Pelletier E."/>
            <person name="Niang G."/>
            <person name="Scheremetjew M."/>
            <person name="Finn R."/>
            <person name="Kale V."/>
            <person name="Holt S."/>
            <person name="Cochrane G."/>
            <person name="Meng A."/>
            <person name="Brown T."/>
            <person name="Cohen L."/>
        </authorList>
    </citation>
    <scope>NUCLEOTIDE SEQUENCE</scope>
    <source>
        <strain evidence="2">DIVA3 518/3/11/1/6</strain>
    </source>
</reference>